<dbReference type="EMBL" id="BMHA01000004">
    <property type="protein sequence ID" value="GGI05228.1"/>
    <property type="molecule type" value="Genomic_DNA"/>
</dbReference>
<keyword evidence="3" id="KW-1003">Cell membrane</keyword>
<keyword evidence="6 7" id="KW-0472">Membrane</keyword>
<proteinExistence type="inferred from homology"/>
<evidence type="ECO:0000313" key="9">
    <source>
        <dbReference type="EMBL" id="GGI05228.1"/>
    </source>
</evidence>
<evidence type="ECO:0000256" key="5">
    <source>
        <dbReference type="ARBA" id="ARBA00022989"/>
    </source>
</evidence>
<evidence type="ECO:0000256" key="7">
    <source>
        <dbReference type="SAM" id="Phobius"/>
    </source>
</evidence>
<dbReference type="PANTHER" id="PTHR34582:SF6">
    <property type="entry name" value="UPF0702 TRANSMEMBRANE PROTEIN YCAP"/>
    <property type="match status" value="1"/>
</dbReference>
<comment type="similarity">
    <text evidence="2">Belongs to the UPF0702 family.</text>
</comment>
<evidence type="ECO:0000256" key="4">
    <source>
        <dbReference type="ARBA" id="ARBA00022692"/>
    </source>
</evidence>
<evidence type="ECO:0000313" key="10">
    <source>
        <dbReference type="Proteomes" id="UP000650511"/>
    </source>
</evidence>
<organism evidence="9 10">
    <name type="scientific">Egicoccus halophilus</name>
    <dbReference type="NCBI Taxonomy" id="1670830"/>
    <lineage>
        <taxon>Bacteria</taxon>
        <taxon>Bacillati</taxon>
        <taxon>Actinomycetota</taxon>
        <taxon>Nitriliruptoria</taxon>
        <taxon>Egicoccales</taxon>
        <taxon>Egicoccaceae</taxon>
        <taxon>Egicoccus</taxon>
    </lineage>
</organism>
<keyword evidence="10" id="KW-1185">Reference proteome</keyword>
<dbReference type="Proteomes" id="UP000650511">
    <property type="component" value="Unassembled WGS sequence"/>
</dbReference>
<evidence type="ECO:0000256" key="2">
    <source>
        <dbReference type="ARBA" id="ARBA00006448"/>
    </source>
</evidence>
<dbReference type="PANTHER" id="PTHR34582">
    <property type="entry name" value="UPF0702 TRANSMEMBRANE PROTEIN YCAP"/>
    <property type="match status" value="1"/>
</dbReference>
<dbReference type="Pfam" id="PF04239">
    <property type="entry name" value="DUF421"/>
    <property type="match status" value="1"/>
</dbReference>
<dbReference type="InterPro" id="IPR023090">
    <property type="entry name" value="UPF0702_alpha/beta_dom_sf"/>
</dbReference>
<dbReference type="Gene3D" id="3.30.240.20">
    <property type="entry name" value="bsu07140 like domains"/>
    <property type="match status" value="1"/>
</dbReference>
<name>A0A8J3ETH9_9ACTN</name>
<evidence type="ECO:0000256" key="3">
    <source>
        <dbReference type="ARBA" id="ARBA00022475"/>
    </source>
</evidence>
<keyword evidence="5 7" id="KW-1133">Transmembrane helix</keyword>
<protein>
    <submittedName>
        <fullName evidence="9">DUF421 domain-containing protein</fullName>
    </submittedName>
</protein>
<feature type="transmembrane region" description="Helical" evidence="7">
    <location>
        <begin position="12"/>
        <end position="36"/>
    </location>
</feature>
<reference evidence="9" key="2">
    <citation type="submission" date="2020-09" db="EMBL/GenBank/DDBJ databases">
        <authorList>
            <person name="Sun Q."/>
            <person name="Zhou Y."/>
        </authorList>
    </citation>
    <scope>NUCLEOTIDE SEQUENCE</scope>
    <source>
        <strain evidence="9">CGMCC 1.14988</strain>
    </source>
</reference>
<dbReference type="AlphaFoldDB" id="A0A8J3ETH9"/>
<gene>
    <name evidence="9" type="ORF">GCM10011354_13050</name>
</gene>
<evidence type="ECO:0000256" key="6">
    <source>
        <dbReference type="ARBA" id="ARBA00023136"/>
    </source>
</evidence>
<feature type="transmembrane region" description="Helical" evidence="7">
    <location>
        <begin position="48"/>
        <end position="67"/>
    </location>
</feature>
<evidence type="ECO:0000256" key="1">
    <source>
        <dbReference type="ARBA" id="ARBA00004651"/>
    </source>
</evidence>
<feature type="domain" description="YetF C-terminal" evidence="8">
    <location>
        <begin position="96"/>
        <end position="164"/>
    </location>
</feature>
<dbReference type="InterPro" id="IPR007353">
    <property type="entry name" value="DUF421"/>
</dbReference>
<sequence>MADIWRSLTAQLGAGAGELVAVLVSVLAIYAWVVLANRLLGLRSFAKLSAFDFAMTVAVGSIIAGVALGNAPVASGLVAVAVLFFSQWAIAKLRQQSRFDRTVDNEPLLLMHEGQVMHEALAAARLTPDDLTAKLRAANVLDPAEVHAVVFETTGDMTVLHGKQPLDPSLLNGVRRASEHPRT</sequence>
<comment type="caution">
    <text evidence="9">The sequence shown here is derived from an EMBL/GenBank/DDBJ whole genome shotgun (WGS) entry which is preliminary data.</text>
</comment>
<dbReference type="RefSeq" id="WP_205745513.1">
    <property type="nucleotide sequence ID" value="NZ_BMHA01000004.1"/>
</dbReference>
<dbReference type="GO" id="GO:0005886">
    <property type="term" value="C:plasma membrane"/>
    <property type="evidence" value="ECO:0007669"/>
    <property type="project" value="UniProtKB-SubCell"/>
</dbReference>
<keyword evidence="4 7" id="KW-0812">Transmembrane</keyword>
<accession>A0A8J3ETH9</accession>
<evidence type="ECO:0000259" key="8">
    <source>
        <dbReference type="Pfam" id="PF04239"/>
    </source>
</evidence>
<reference evidence="9" key="1">
    <citation type="journal article" date="2014" name="Int. J. Syst. Evol. Microbiol.">
        <title>Complete genome sequence of Corynebacterium casei LMG S-19264T (=DSM 44701T), isolated from a smear-ripened cheese.</title>
        <authorList>
            <consortium name="US DOE Joint Genome Institute (JGI-PGF)"/>
            <person name="Walter F."/>
            <person name="Albersmeier A."/>
            <person name="Kalinowski J."/>
            <person name="Ruckert C."/>
        </authorList>
    </citation>
    <scope>NUCLEOTIDE SEQUENCE</scope>
    <source>
        <strain evidence="9">CGMCC 1.14988</strain>
    </source>
</reference>
<comment type="subcellular location">
    <subcellularLocation>
        <location evidence="1">Cell membrane</location>
        <topology evidence="1">Multi-pass membrane protein</topology>
    </subcellularLocation>
</comment>